<dbReference type="InterPro" id="IPR029045">
    <property type="entry name" value="ClpP/crotonase-like_dom_sf"/>
</dbReference>
<dbReference type="CDD" id="cd07560">
    <property type="entry name" value="Peptidase_S41_CPP"/>
    <property type="match status" value="1"/>
</dbReference>
<keyword evidence="8" id="KW-1185">Reference proteome</keyword>
<comment type="similarity">
    <text evidence="1 5">Belongs to the peptidase S41A family.</text>
</comment>
<dbReference type="SMART" id="SM00245">
    <property type="entry name" value="TSPc"/>
    <property type="match status" value="1"/>
</dbReference>
<dbReference type="InterPro" id="IPR005151">
    <property type="entry name" value="Tail-specific_protease"/>
</dbReference>
<dbReference type="RefSeq" id="WP_236778390.1">
    <property type="nucleotide sequence ID" value="NZ_CP012918.1"/>
</dbReference>
<evidence type="ECO:0000259" key="6">
    <source>
        <dbReference type="PROSITE" id="PS50106"/>
    </source>
</evidence>
<dbReference type="Gene3D" id="3.30.750.44">
    <property type="match status" value="1"/>
</dbReference>
<evidence type="ECO:0000256" key="1">
    <source>
        <dbReference type="ARBA" id="ARBA00009179"/>
    </source>
</evidence>
<dbReference type="InterPro" id="IPR004447">
    <property type="entry name" value="Peptidase_S41A"/>
</dbReference>
<keyword evidence="4 5" id="KW-0720">Serine protease</keyword>
<dbReference type="PROSITE" id="PS50106">
    <property type="entry name" value="PDZ"/>
    <property type="match status" value="1"/>
</dbReference>
<dbReference type="InterPro" id="IPR036034">
    <property type="entry name" value="PDZ_sf"/>
</dbReference>
<feature type="domain" description="PDZ" evidence="6">
    <location>
        <begin position="119"/>
        <end position="203"/>
    </location>
</feature>
<keyword evidence="2 5" id="KW-0645">Protease</keyword>
<gene>
    <name evidence="7" type="ORF">SIM66_33055</name>
</gene>
<evidence type="ECO:0000313" key="7">
    <source>
        <dbReference type="EMBL" id="MDX5955993.1"/>
    </source>
</evidence>
<dbReference type="EMBL" id="JAWXYC010000007">
    <property type="protein sequence ID" value="MDX5955993.1"/>
    <property type="molecule type" value="Genomic_DNA"/>
</dbReference>
<dbReference type="CDD" id="cd06782">
    <property type="entry name" value="cpPDZ_CPP-like"/>
    <property type="match status" value="1"/>
</dbReference>
<organism evidence="7 8">
    <name type="scientific">Azospirillum brasilense</name>
    <dbReference type="NCBI Taxonomy" id="192"/>
    <lineage>
        <taxon>Bacteria</taxon>
        <taxon>Pseudomonadati</taxon>
        <taxon>Pseudomonadota</taxon>
        <taxon>Alphaproteobacteria</taxon>
        <taxon>Rhodospirillales</taxon>
        <taxon>Azospirillaceae</taxon>
        <taxon>Azospirillum</taxon>
    </lineage>
</organism>
<protein>
    <submittedName>
        <fullName evidence="7">S41 family peptidase</fullName>
    </submittedName>
</protein>
<reference evidence="7 8" key="1">
    <citation type="submission" date="2023-11" db="EMBL/GenBank/DDBJ databases">
        <title>MicrobeMod: A computational toolkit for identifying prokaryotic methylation and restriction-modification with nanopore sequencing.</title>
        <authorList>
            <person name="Crits-Christoph A."/>
            <person name="Kang S.C."/>
            <person name="Lee H."/>
            <person name="Ostrov N."/>
        </authorList>
    </citation>
    <scope>NUCLEOTIDE SEQUENCE [LARGE SCALE GENOMIC DNA]</scope>
    <source>
        <strain evidence="7 8">ATCC 29145</strain>
    </source>
</reference>
<dbReference type="Pfam" id="PF17820">
    <property type="entry name" value="PDZ_6"/>
    <property type="match status" value="1"/>
</dbReference>
<dbReference type="Pfam" id="PF03572">
    <property type="entry name" value="Peptidase_S41"/>
    <property type="match status" value="1"/>
</dbReference>
<dbReference type="Gene3D" id="3.90.226.10">
    <property type="entry name" value="2-enoyl-CoA Hydratase, Chain A, domain 1"/>
    <property type="match status" value="1"/>
</dbReference>
<proteinExistence type="inferred from homology"/>
<dbReference type="Gene3D" id="2.30.42.10">
    <property type="match status" value="1"/>
</dbReference>
<dbReference type="SUPFAM" id="SSF50156">
    <property type="entry name" value="PDZ domain-like"/>
    <property type="match status" value="1"/>
</dbReference>
<keyword evidence="3 5" id="KW-0378">Hydrolase</keyword>
<evidence type="ECO:0000256" key="2">
    <source>
        <dbReference type="ARBA" id="ARBA00022670"/>
    </source>
</evidence>
<evidence type="ECO:0000256" key="5">
    <source>
        <dbReference type="RuleBase" id="RU004404"/>
    </source>
</evidence>
<dbReference type="PANTHER" id="PTHR32060">
    <property type="entry name" value="TAIL-SPECIFIC PROTEASE"/>
    <property type="match status" value="1"/>
</dbReference>
<dbReference type="Proteomes" id="UP001277471">
    <property type="component" value="Unassembled WGS sequence"/>
</dbReference>
<dbReference type="SMART" id="SM00228">
    <property type="entry name" value="PDZ"/>
    <property type="match status" value="1"/>
</dbReference>
<evidence type="ECO:0000313" key="8">
    <source>
        <dbReference type="Proteomes" id="UP001277471"/>
    </source>
</evidence>
<dbReference type="InterPro" id="IPR041489">
    <property type="entry name" value="PDZ_6"/>
</dbReference>
<accession>A0ABU4PEG9</accession>
<sequence>MLLAMGFEAACAMLPTERDRTDAALERYRVAFATMRPSALPPTTSDPNYVLFADVLQHVLSSHLKPADPERLVDTAVAGLRKKQQDDRTAGERALTESAIEAMLASLDPYSGLLDTEHVRDIRDQMHGEFPGLGMVVTPDDRSGLLRVVSADVNTPAARAGVRAGDLIARIDDREVNGLSLHEAVMTVRGPSGGSVTLLLRRPGNDVPLLVSVTRTIVRSEPVLHRLEDGVAYIRITHFNEQTSRLVHEAFDAMKGQTDSELAGLVLDLRDNPGGLFEQGVRVADAFLGAVDIVSTRGRVSDVQHYSGGTDDDVARDLPLAVLIDSGTTSAAEVVAGALQDRHRALLFGERSYGKGSVQTIFQLAGGDGLLLTTARYFRPSGGPVECFGIVPNVTVSPAGRPPPSGTWIRAAASVETHPDPATCDPDAVAPPPPRTWTMAELCPEVARRPVQSGVDRPLHCAVAAIRTNRFERATTK</sequence>
<dbReference type="PANTHER" id="PTHR32060:SF30">
    <property type="entry name" value="CARBOXY-TERMINAL PROCESSING PROTEASE CTPA"/>
    <property type="match status" value="1"/>
</dbReference>
<dbReference type="InterPro" id="IPR001478">
    <property type="entry name" value="PDZ"/>
</dbReference>
<dbReference type="SUPFAM" id="SSF52096">
    <property type="entry name" value="ClpP/crotonase"/>
    <property type="match status" value="1"/>
</dbReference>
<dbReference type="NCBIfam" id="TIGR00225">
    <property type="entry name" value="prc"/>
    <property type="match status" value="1"/>
</dbReference>
<evidence type="ECO:0000256" key="4">
    <source>
        <dbReference type="ARBA" id="ARBA00022825"/>
    </source>
</evidence>
<comment type="caution">
    <text evidence="7">The sequence shown here is derived from an EMBL/GenBank/DDBJ whole genome shotgun (WGS) entry which is preliminary data.</text>
</comment>
<evidence type="ECO:0000256" key="3">
    <source>
        <dbReference type="ARBA" id="ARBA00022801"/>
    </source>
</evidence>
<name>A0ABU4PEG9_AZOBR</name>